<organism evidence="18">
    <name type="scientific">Timema genevievae</name>
    <name type="common">Walking stick</name>
    <dbReference type="NCBI Taxonomy" id="629358"/>
    <lineage>
        <taxon>Eukaryota</taxon>
        <taxon>Metazoa</taxon>
        <taxon>Ecdysozoa</taxon>
        <taxon>Arthropoda</taxon>
        <taxon>Hexapoda</taxon>
        <taxon>Insecta</taxon>
        <taxon>Pterygota</taxon>
        <taxon>Neoptera</taxon>
        <taxon>Polyneoptera</taxon>
        <taxon>Phasmatodea</taxon>
        <taxon>Timematodea</taxon>
        <taxon>Timematoidea</taxon>
        <taxon>Timematidae</taxon>
        <taxon>Timema</taxon>
    </lineage>
</organism>
<dbReference type="GO" id="GO:0046872">
    <property type="term" value="F:metal ion binding"/>
    <property type="evidence" value="ECO:0007669"/>
    <property type="project" value="UniProtKB-KW"/>
</dbReference>
<evidence type="ECO:0000256" key="17">
    <source>
        <dbReference type="SAM" id="Phobius"/>
    </source>
</evidence>
<feature type="transmembrane region" description="Helical" evidence="17">
    <location>
        <begin position="218"/>
        <end position="241"/>
    </location>
</feature>
<evidence type="ECO:0000256" key="12">
    <source>
        <dbReference type="ARBA" id="ARBA00023201"/>
    </source>
</evidence>
<protein>
    <recommendedName>
        <fullName evidence="16">Transporter</fullName>
    </recommendedName>
</protein>
<evidence type="ECO:0000256" key="7">
    <source>
        <dbReference type="ARBA" id="ARBA00022989"/>
    </source>
</evidence>
<dbReference type="GO" id="GO:0005283">
    <property type="term" value="F:amino acid:sodium symporter activity"/>
    <property type="evidence" value="ECO:0007669"/>
    <property type="project" value="TreeGrafter"/>
</dbReference>
<feature type="transmembrane region" description="Helical" evidence="17">
    <location>
        <begin position="118"/>
        <end position="136"/>
    </location>
</feature>
<accession>A0A7R9PLY6</accession>
<reference evidence="18" key="1">
    <citation type="submission" date="2020-11" db="EMBL/GenBank/DDBJ databases">
        <authorList>
            <person name="Tran Van P."/>
        </authorList>
    </citation>
    <scope>NUCLEOTIDE SEQUENCE</scope>
</reference>
<gene>
    <name evidence="18" type="ORF">TGEB3V08_LOCUS6046</name>
</gene>
<keyword evidence="15" id="KW-1015">Disulfide bond</keyword>
<keyword evidence="9" id="KW-0406">Ion transport</keyword>
<keyword evidence="4 16" id="KW-0812">Transmembrane</keyword>
<name>A0A7R9PLY6_TIMGE</name>
<dbReference type="PROSITE" id="PS50267">
    <property type="entry name" value="NA_NEUROTRAN_SYMP_3"/>
    <property type="match status" value="1"/>
</dbReference>
<dbReference type="GO" id="GO:0005886">
    <property type="term" value="C:plasma membrane"/>
    <property type="evidence" value="ECO:0007669"/>
    <property type="project" value="TreeGrafter"/>
</dbReference>
<dbReference type="InterPro" id="IPR000175">
    <property type="entry name" value="Na/ntran_symport"/>
</dbReference>
<keyword evidence="3 16" id="KW-0813">Transport</keyword>
<dbReference type="SUPFAM" id="SSF161070">
    <property type="entry name" value="SNF-like"/>
    <property type="match status" value="2"/>
</dbReference>
<dbReference type="AlphaFoldDB" id="A0A7R9PLY6"/>
<dbReference type="GO" id="GO:0089718">
    <property type="term" value="P:amino acid import across plasma membrane"/>
    <property type="evidence" value="ECO:0007669"/>
    <property type="project" value="TreeGrafter"/>
</dbReference>
<keyword evidence="5 16" id="KW-0769">Symport</keyword>
<evidence type="ECO:0000256" key="9">
    <source>
        <dbReference type="ARBA" id="ARBA00023065"/>
    </source>
</evidence>
<comment type="subcellular location">
    <subcellularLocation>
        <location evidence="1">Membrane</location>
        <topology evidence="1">Multi-pass membrane protein</topology>
    </subcellularLocation>
</comment>
<evidence type="ECO:0000256" key="15">
    <source>
        <dbReference type="PIRSR" id="PIRSR600175-2"/>
    </source>
</evidence>
<comment type="function">
    <text evidence="13">Unusual broad substrate spectrum amino acid:sodium cotransporter that promotes absorption of the D isomers of essential amino acids. Neutral amino acids are the preferred substrates, especially methionine and phenylalanine.</text>
</comment>
<keyword evidence="11" id="KW-0325">Glycoprotein</keyword>
<evidence type="ECO:0000256" key="3">
    <source>
        <dbReference type="ARBA" id="ARBA00022448"/>
    </source>
</evidence>
<dbReference type="PRINTS" id="PR00176">
    <property type="entry name" value="NANEUSMPORT"/>
</dbReference>
<evidence type="ECO:0000256" key="16">
    <source>
        <dbReference type="RuleBase" id="RU003732"/>
    </source>
</evidence>
<sequence length="284" mass="30718">MKDSFELKGGGEGTDNIGYVADNGVVIPSIDNKLAANGKSEGDSKALANGGQNIMFLFCFQNGDVTPTGDGAAGDEDEIPDRPQWSNGVEFIMSCIAMSVGLGNVWRFPFTAYENGGGAFLIPYIIVLFIIGKPMYYMEMAMGQFSSYGAVKVWNISPVLTGDGVNPYSWPARYPPLGKDGTSMERVPLGATRTQFGAADARSKIVNPSSSGLGYGQLFATLCIVTYYVSLMAITAFYFIMSFKSVLPWAFCQPDWGANCFDGSENQTFNASSNQMSSSEYYFK</sequence>
<evidence type="ECO:0000313" key="18">
    <source>
        <dbReference type="EMBL" id="CAD7595486.1"/>
    </source>
</evidence>
<evidence type="ECO:0000256" key="6">
    <source>
        <dbReference type="ARBA" id="ARBA00022970"/>
    </source>
</evidence>
<evidence type="ECO:0000256" key="8">
    <source>
        <dbReference type="ARBA" id="ARBA00023053"/>
    </source>
</evidence>
<keyword evidence="12" id="KW-0739">Sodium transport</keyword>
<evidence type="ECO:0000256" key="5">
    <source>
        <dbReference type="ARBA" id="ARBA00022847"/>
    </source>
</evidence>
<evidence type="ECO:0000256" key="14">
    <source>
        <dbReference type="PIRSR" id="PIRSR600175-1"/>
    </source>
</evidence>
<dbReference type="InterPro" id="IPR037272">
    <property type="entry name" value="SNS_sf"/>
</dbReference>
<keyword evidence="6" id="KW-0029">Amino-acid transport</keyword>
<evidence type="ECO:0000256" key="13">
    <source>
        <dbReference type="ARBA" id="ARBA00037785"/>
    </source>
</evidence>
<dbReference type="PANTHER" id="PTHR11616">
    <property type="entry name" value="SODIUM/CHLORIDE DEPENDENT TRANSPORTER"/>
    <property type="match status" value="1"/>
</dbReference>
<dbReference type="Pfam" id="PF00209">
    <property type="entry name" value="SNF"/>
    <property type="match status" value="2"/>
</dbReference>
<dbReference type="PROSITE" id="PS00610">
    <property type="entry name" value="NA_NEUROTRAN_SYMP_1"/>
    <property type="match status" value="1"/>
</dbReference>
<evidence type="ECO:0000256" key="4">
    <source>
        <dbReference type="ARBA" id="ARBA00022692"/>
    </source>
</evidence>
<comment type="similarity">
    <text evidence="2 16">Belongs to the sodium:neurotransmitter symporter (SNF) (TC 2.A.22) family.</text>
</comment>
<dbReference type="EMBL" id="OE841370">
    <property type="protein sequence ID" value="CAD7595486.1"/>
    <property type="molecule type" value="Genomic_DNA"/>
</dbReference>
<keyword evidence="14" id="KW-0479">Metal-binding</keyword>
<feature type="binding site" evidence="14">
    <location>
        <position position="104"/>
    </location>
    <ligand>
        <name>Na(+)</name>
        <dbReference type="ChEBI" id="CHEBI:29101"/>
        <label>1</label>
    </ligand>
</feature>
<evidence type="ECO:0000256" key="11">
    <source>
        <dbReference type="ARBA" id="ARBA00023180"/>
    </source>
</evidence>
<evidence type="ECO:0000256" key="2">
    <source>
        <dbReference type="ARBA" id="ARBA00006459"/>
    </source>
</evidence>
<feature type="disulfide bond" evidence="15">
    <location>
        <begin position="252"/>
        <end position="260"/>
    </location>
</feature>
<keyword evidence="8 14" id="KW-0915">Sodium</keyword>
<evidence type="ECO:0000256" key="10">
    <source>
        <dbReference type="ARBA" id="ARBA00023136"/>
    </source>
</evidence>
<feature type="binding site" evidence="14">
    <location>
        <position position="100"/>
    </location>
    <ligand>
        <name>Na(+)</name>
        <dbReference type="ChEBI" id="CHEBI:29101"/>
        <label>1</label>
    </ligand>
</feature>
<keyword evidence="10 17" id="KW-0472">Membrane</keyword>
<evidence type="ECO:0000256" key="1">
    <source>
        <dbReference type="ARBA" id="ARBA00004141"/>
    </source>
</evidence>
<keyword evidence="7 17" id="KW-1133">Transmembrane helix</keyword>
<dbReference type="PANTHER" id="PTHR11616:SF321">
    <property type="entry name" value="SODIUM-DEPENDENT NUTRIENT AMINO ACID TRANSPORTER 1-RELATED"/>
    <property type="match status" value="1"/>
</dbReference>
<dbReference type="GO" id="GO:0015179">
    <property type="term" value="F:L-amino acid transmembrane transporter activity"/>
    <property type="evidence" value="ECO:0007669"/>
    <property type="project" value="TreeGrafter"/>
</dbReference>
<proteinExistence type="inferred from homology"/>